<protein>
    <submittedName>
        <fullName evidence="2">DUF6471 domain-containing protein</fullName>
    </submittedName>
</protein>
<evidence type="ECO:0000313" key="3">
    <source>
        <dbReference type="Proteomes" id="UP001464387"/>
    </source>
</evidence>
<feature type="domain" description="DUF6471" evidence="1">
    <location>
        <begin position="6"/>
        <end position="69"/>
    </location>
</feature>
<evidence type="ECO:0000313" key="2">
    <source>
        <dbReference type="EMBL" id="MER8936964.1"/>
    </source>
</evidence>
<dbReference type="EMBL" id="JAMYPJ010000061">
    <property type="protein sequence ID" value="MER8936964.1"/>
    <property type="molecule type" value="Genomic_DNA"/>
</dbReference>
<dbReference type="Proteomes" id="UP001464387">
    <property type="component" value="Unassembled WGS sequence"/>
</dbReference>
<keyword evidence="3" id="KW-1185">Reference proteome</keyword>
<organism evidence="2 3">
    <name type="scientific">Mesorhizobium opportunistum</name>
    <dbReference type="NCBI Taxonomy" id="593909"/>
    <lineage>
        <taxon>Bacteria</taxon>
        <taxon>Pseudomonadati</taxon>
        <taxon>Pseudomonadota</taxon>
        <taxon>Alphaproteobacteria</taxon>
        <taxon>Hyphomicrobiales</taxon>
        <taxon>Phyllobacteriaceae</taxon>
        <taxon>Mesorhizobium</taxon>
    </lineage>
</organism>
<sequence>MTETEWERLISGVLKAELKLQGLSYADLAEKLAAIGVEEKPANIRNKLSRGRFSAVWFAQCLSVIGSQRLKLD</sequence>
<dbReference type="RefSeq" id="WP_352570245.1">
    <property type="nucleotide sequence ID" value="NZ_JAMYMY010000010.1"/>
</dbReference>
<name>A0ABV1YPE7_9HYPH</name>
<comment type="caution">
    <text evidence="2">The sequence shown here is derived from an EMBL/GenBank/DDBJ whole genome shotgun (WGS) entry which is preliminary data.</text>
</comment>
<dbReference type="Pfam" id="PF20075">
    <property type="entry name" value="DUF6471"/>
    <property type="match status" value="1"/>
</dbReference>
<gene>
    <name evidence="2" type="ORF">NKI33_28935</name>
</gene>
<proteinExistence type="predicted"/>
<dbReference type="InterPro" id="IPR045526">
    <property type="entry name" value="DUF6471"/>
</dbReference>
<evidence type="ECO:0000259" key="1">
    <source>
        <dbReference type="Pfam" id="PF20075"/>
    </source>
</evidence>
<reference evidence="2 3" key="1">
    <citation type="journal article" date="2024" name="Proc. Natl. Acad. Sci. U.S.A.">
        <title>The evolutionary genomics of adaptation to stress in wild rhizobium bacteria.</title>
        <authorList>
            <person name="Kehlet-Delgado H."/>
            <person name="Montoya A.P."/>
            <person name="Jensen K.T."/>
            <person name="Wendlandt C.E."/>
            <person name="Dexheimer C."/>
            <person name="Roberts M."/>
            <person name="Torres Martinez L."/>
            <person name="Friesen M.L."/>
            <person name="Griffitts J.S."/>
            <person name="Porter S.S."/>
        </authorList>
    </citation>
    <scope>NUCLEOTIDE SEQUENCE [LARGE SCALE GENOMIC DNA]</scope>
    <source>
        <strain evidence="2 3">M0729</strain>
    </source>
</reference>
<accession>A0ABV1YPE7</accession>